<dbReference type="EMBL" id="JAAMPI010000261">
    <property type="protein sequence ID" value="KAF4633423.1"/>
    <property type="molecule type" value="Genomic_DNA"/>
</dbReference>
<feature type="transmembrane region" description="Helical" evidence="11">
    <location>
        <begin position="835"/>
        <end position="859"/>
    </location>
</feature>
<gene>
    <name evidence="14" type="ORF">G7Y89_g4693</name>
</gene>
<dbReference type="PANTHER" id="PTHR23506:SF23">
    <property type="entry name" value="GH10249P"/>
    <property type="match status" value="1"/>
</dbReference>
<comment type="subcellular location">
    <subcellularLocation>
        <location evidence="2">Membrane</location>
        <topology evidence="2">Multi-pass membrane protein</topology>
    </subcellularLocation>
</comment>
<feature type="transmembrane region" description="Helical" evidence="11">
    <location>
        <begin position="536"/>
        <end position="557"/>
    </location>
</feature>
<keyword evidence="5 11" id="KW-0812">Transmembrane</keyword>
<keyword evidence="12" id="KW-0732">Signal</keyword>
<keyword evidence="8 10" id="KW-0408">Iron</keyword>
<evidence type="ECO:0000313" key="14">
    <source>
        <dbReference type="EMBL" id="KAF4633423.1"/>
    </source>
</evidence>
<dbReference type="Pfam" id="PF07690">
    <property type="entry name" value="MFS_1"/>
    <property type="match status" value="1"/>
</dbReference>
<dbReference type="Gene3D" id="1.20.1250.20">
    <property type="entry name" value="MFS general substrate transporter like domains"/>
    <property type="match status" value="2"/>
</dbReference>
<dbReference type="InterPro" id="IPR017972">
    <property type="entry name" value="Cyt_P450_CS"/>
</dbReference>
<dbReference type="InterPro" id="IPR020846">
    <property type="entry name" value="MFS_dom"/>
</dbReference>
<evidence type="ECO:0000256" key="8">
    <source>
        <dbReference type="ARBA" id="ARBA00023004"/>
    </source>
</evidence>
<feature type="transmembrane region" description="Helical" evidence="11">
    <location>
        <begin position="911"/>
        <end position="936"/>
    </location>
</feature>
<dbReference type="GO" id="GO:0004497">
    <property type="term" value="F:monooxygenase activity"/>
    <property type="evidence" value="ECO:0007669"/>
    <property type="project" value="InterPro"/>
</dbReference>
<dbReference type="InterPro" id="IPR036396">
    <property type="entry name" value="Cyt_P450_sf"/>
</dbReference>
<feature type="chain" id="PRO_5034519614" description="Major facilitator superfamily (MFS) profile domain-containing protein" evidence="12">
    <location>
        <begin position="17"/>
        <end position="957"/>
    </location>
</feature>
<feature type="domain" description="Major facilitator superfamily (MFS) profile" evidence="13">
    <location>
        <begin position="495"/>
        <end position="940"/>
    </location>
</feature>
<evidence type="ECO:0000313" key="15">
    <source>
        <dbReference type="Proteomes" id="UP000566819"/>
    </source>
</evidence>
<dbReference type="Pfam" id="PF00067">
    <property type="entry name" value="p450"/>
    <property type="match status" value="1"/>
</dbReference>
<evidence type="ECO:0000256" key="10">
    <source>
        <dbReference type="PIRSR" id="PIRSR602403-1"/>
    </source>
</evidence>
<feature type="transmembrane region" description="Helical" evidence="11">
    <location>
        <begin position="880"/>
        <end position="905"/>
    </location>
</feature>
<dbReference type="GO" id="GO:0016020">
    <property type="term" value="C:membrane"/>
    <property type="evidence" value="ECO:0007669"/>
    <property type="project" value="UniProtKB-SubCell"/>
</dbReference>
<dbReference type="GO" id="GO:0020037">
    <property type="term" value="F:heme binding"/>
    <property type="evidence" value="ECO:0007669"/>
    <property type="project" value="InterPro"/>
</dbReference>
<dbReference type="SUPFAM" id="SSF103473">
    <property type="entry name" value="MFS general substrate transporter"/>
    <property type="match status" value="1"/>
</dbReference>
<dbReference type="AlphaFoldDB" id="A0A8H4RQD7"/>
<evidence type="ECO:0000256" key="12">
    <source>
        <dbReference type="SAM" id="SignalP"/>
    </source>
</evidence>
<feature type="transmembrane region" description="Helical" evidence="11">
    <location>
        <begin position="625"/>
        <end position="644"/>
    </location>
</feature>
<sequence>MAFLSLQSALFALVPALLYLFQYLHKNTKNATLNRIPKAHSTSGVFPFWILWQRFQNTENVAVNEAHERHGPIVRIGPQELSVNLVHGGIRTIYGSFEKHSWYHSFYNLGGPNMFTFEDSQAHGSRRRALSRIYSKTSLLSSPVVRAEGEAILRERLLPILANHARSGEPLEAFETMLSATMDVVTAFLFGLKNSAEFLSNSQQRESRLHEYNSRRPYAFYAQELQGLWTGLEQVGINPVPKNVRDNTTRFEAWVMNMCDLAEKNILEKTLSGQGTTSSGTVYEQLRNSIQKFPQALSSTQRLQIGSELADHMIAGHETSGVALTYLIFELSKNNSRQTTLRNEIRTLLKESNQELGSICDFGALDALPFLHALVMEILRLYPPIAGAQARVTPGNSLTSLGEYKEIPGGVRVSARAYCLHRNPEVYPQPDVFKPERWLDSQGKFLKPSEAPEIHQWWWAFGGGGRMCLGNNFALHERHKLQSSNHGLFGDPTALSQVPILKHFYSGHDLFGRLHGCAGPSVFPAREFRYPRGPNAYLLAVFGGATLISSPFAGWLADNVSSRRIPFLLGLALQAASTALFAVSPRVEVLLVARAFQGLSAAVVYSVGLAILVDTVGVEQIGQQAGYFLSSANFGVLISPMLGGCVYQRSGYYSVVFMMIGLVVVDIILRLLMIEKKDALKWLPADDIEQPILRRESGYGTISGIQEPTSTLVPGAVSSVDGHPSPPTKIARKIPPFLRLLINPRALSSFLAVFVGFVILAGFDAGLAVFVKEYFHWSSTYAGLIFLGIALPSLLSPIAGHLSDVFGPRWIVVGGFVASAAGLFGIGFVSQPQAWQVVALIVLLVIIGTGLAFVFPCLADDLTNVAEEMGAKYPEINGATGPYAQAFALFNCGIAAGTVLGPLWIGLAVPAWGWLPSTFILGIFALLACVPVYLFLGPEKTSEEGSTDVRTCGQICQ</sequence>
<evidence type="ECO:0000256" key="1">
    <source>
        <dbReference type="ARBA" id="ARBA00001971"/>
    </source>
</evidence>
<organism evidence="14 15">
    <name type="scientific">Cudoniella acicularis</name>
    <dbReference type="NCBI Taxonomy" id="354080"/>
    <lineage>
        <taxon>Eukaryota</taxon>
        <taxon>Fungi</taxon>
        <taxon>Dikarya</taxon>
        <taxon>Ascomycota</taxon>
        <taxon>Pezizomycotina</taxon>
        <taxon>Leotiomycetes</taxon>
        <taxon>Helotiales</taxon>
        <taxon>Tricladiaceae</taxon>
        <taxon>Cudoniella</taxon>
    </lineage>
</organism>
<feature type="transmembrane region" description="Helical" evidence="11">
    <location>
        <begin position="595"/>
        <end position="613"/>
    </location>
</feature>
<dbReference type="PANTHER" id="PTHR23506">
    <property type="entry name" value="GH10249P"/>
    <property type="match status" value="1"/>
</dbReference>
<evidence type="ECO:0000256" key="3">
    <source>
        <dbReference type="ARBA" id="ARBA00010617"/>
    </source>
</evidence>
<feature type="transmembrane region" description="Helical" evidence="11">
    <location>
        <begin position="650"/>
        <end position="672"/>
    </location>
</feature>
<keyword evidence="6 10" id="KW-0479">Metal-binding</keyword>
<keyword evidence="15" id="KW-1185">Reference proteome</keyword>
<dbReference type="GO" id="GO:0005506">
    <property type="term" value="F:iron ion binding"/>
    <property type="evidence" value="ECO:0007669"/>
    <property type="project" value="InterPro"/>
</dbReference>
<evidence type="ECO:0000256" key="9">
    <source>
        <dbReference type="ARBA" id="ARBA00023136"/>
    </source>
</evidence>
<feature type="binding site" description="axial binding residue" evidence="10">
    <location>
        <position position="468"/>
    </location>
    <ligand>
        <name>heme</name>
        <dbReference type="ChEBI" id="CHEBI:30413"/>
    </ligand>
    <ligandPart>
        <name>Fe</name>
        <dbReference type="ChEBI" id="CHEBI:18248"/>
    </ligandPart>
</feature>
<dbReference type="InterPro" id="IPR002403">
    <property type="entry name" value="Cyt_P450_E_grp-IV"/>
</dbReference>
<evidence type="ECO:0000256" key="4">
    <source>
        <dbReference type="ARBA" id="ARBA00022448"/>
    </source>
</evidence>
<dbReference type="InterPro" id="IPR036259">
    <property type="entry name" value="MFS_trans_sf"/>
</dbReference>
<dbReference type="GO" id="GO:0022857">
    <property type="term" value="F:transmembrane transporter activity"/>
    <property type="evidence" value="ECO:0007669"/>
    <property type="project" value="InterPro"/>
</dbReference>
<evidence type="ECO:0000256" key="5">
    <source>
        <dbReference type="ARBA" id="ARBA00022692"/>
    </source>
</evidence>
<keyword evidence="10" id="KW-0349">Heme</keyword>
<evidence type="ECO:0000256" key="2">
    <source>
        <dbReference type="ARBA" id="ARBA00004141"/>
    </source>
</evidence>
<reference evidence="14 15" key="1">
    <citation type="submission" date="2020-03" db="EMBL/GenBank/DDBJ databases">
        <title>Draft Genome Sequence of Cudoniella acicularis.</title>
        <authorList>
            <person name="Buettner E."/>
            <person name="Kellner H."/>
        </authorList>
    </citation>
    <scope>NUCLEOTIDE SEQUENCE [LARGE SCALE GENOMIC DNA]</scope>
    <source>
        <strain evidence="14 15">DSM 108380</strain>
    </source>
</reference>
<dbReference type="PRINTS" id="PR00385">
    <property type="entry name" value="P450"/>
</dbReference>
<evidence type="ECO:0000256" key="7">
    <source>
        <dbReference type="ARBA" id="ARBA00022989"/>
    </source>
</evidence>
<dbReference type="OrthoDB" id="1470350at2759"/>
<comment type="similarity">
    <text evidence="3">Belongs to the cytochrome P450 family.</text>
</comment>
<accession>A0A8H4RQD7</accession>
<evidence type="ECO:0000259" key="13">
    <source>
        <dbReference type="PROSITE" id="PS50850"/>
    </source>
</evidence>
<name>A0A8H4RQD7_9HELO</name>
<comment type="caution">
    <text evidence="14">The sequence shown here is derived from an EMBL/GenBank/DDBJ whole genome shotgun (WGS) entry which is preliminary data.</text>
</comment>
<feature type="transmembrane region" description="Helical" evidence="11">
    <location>
        <begin position="777"/>
        <end position="798"/>
    </location>
</feature>
<dbReference type="PRINTS" id="PR00465">
    <property type="entry name" value="EP450IV"/>
</dbReference>
<dbReference type="InterPro" id="IPR001128">
    <property type="entry name" value="Cyt_P450"/>
</dbReference>
<dbReference type="InterPro" id="IPR050930">
    <property type="entry name" value="MFS_Vesicular_Transporter"/>
</dbReference>
<keyword evidence="9 11" id="KW-0472">Membrane</keyword>
<dbReference type="PROSITE" id="PS00086">
    <property type="entry name" value="CYTOCHROME_P450"/>
    <property type="match status" value="1"/>
</dbReference>
<proteinExistence type="inferred from homology"/>
<keyword evidence="7 11" id="KW-1133">Transmembrane helix</keyword>
<dbReference type="CDD" id="cd17325">
    <property type="entry name" value="MFS_MdtG_SLC18_like"/>
    <property type="match status" value="1"/>
</dbReference>
<evidence type="ECO:0000256" key="11">
    <source>
        <dbReference type="SAM" id="Phobius"/>
    </source>
</evidence>
<dbReference type="PROSITE" id="PS50850">
    <property type="entry name" value="MFS"/>
    <property type="match status" value="1"/>
</dbReference>
<comment type="cofactor">
    <cofactor evidence="1 10">
        <name>heme</name>
        <dbReference type="ChEBI" id="CHEBI:30413"/>
    </cofactor>
</comment>
<dbReference type="SUPFAM" id="SSF48264">
    <property type="entry name" value="Cytochrome P450"/>
    <property type="match status" value="1"/>
</dbReference>
<dbReference type="GO" id="GO:0016705">
    <property type="term" value="F:oxidoreductase activity, acting on paired donors, with incorporation or reduction of molecular oxygen"/>
    <property type="evidence" value="ECO:0007669"/>
    <property type="project" value="InterPro"/>
</dbReference>
<keyword evidence="4" id="KW-0813">Transport</keyword>
<dbReference type="Gene3D" id="1.10.630.10">
    <property type="entry name" value="Cytochrome P450"/>
    <property type="match status" value="1"/>
</dbReference>
<feature type="transmembrane region" description="Helical" evidence="11">
    <location>
        <begin position="810"/>
        <end position="829"/>
    </location>
</feature>
<feature type="transmembrane region" description="Helical" evidence="11">
    <location>
        <begin position="564"/>
        <end position="583"/>
    </location>
</feature>
<feature type="signal peptide" evidence="12">
    <location>
        <begin position="1"/>
        <end position="16"/>
    </location>
</feature>
<dbReference type="InterPro" id="IPR011701">
    <property type="entry name" value="MFS"/>
</dbReference>
<dbReference type="Proteomes" id="UP000566819">
    <property type="component" value="Unassembled WGS sequence"/>
</dbReference>
<evidence type="ECO:0000256" key="6">
    <source>
        <dbReference type="ARBA" id="ARBA00022723"/>
    </source>
</evidence>
<feature type="transmembrane region" description="Helical" evidence="11">
    <location>
        <begin position="747"/>
        <end position="771"/>
    </location>
</feature>
<protein>
    <recommendedName>
        <fullName evidence="13">Major facilitator superfamily (MFS) profile domain-containing protein</fullName>
    </recommendedName>
</protein>